<dbReference type="EMBL" id="MU003777">
    <property type="protein sequence ID" value="KAF2723216.1"/>
    <property type="molecule type" value="Genomic_DNA"/>
</dbReference>
<protein>
    <submittedName>
        <fullName evidence="1">Uncharacterized protein</fullName>
    </submittedName>
</protein>
<evidence type="ECO:0000313" key="2">
    <source>
        <dbReference type="Proteomes" id="UP000799441"/>
    </source>
</evidence>
<comment type="caution">
    <text evidence="1">The sequence shown here is derived from an EMBL/GenBank/DDBJ whole genome shotgun (WGS) entry which is preliminary data.</text>
</comment>
<proteinExistence type="predicted"/>
<gene>
    <name evidence="1" type="ORF">K431DRAFT_26680</name>
</gene>
<evidence type="ECO:0000313" key="1">
    <source>
        <dbReference type="EMBL" id="KAF2723216.1"/>
    </source>
</evidence>
<name>A0A9P4QE09_9PEZI</name>
<sequence length="177" mass="20400">MHRERASARTTRRLIGLFRMRRCLSTGWLCQDSLGRIATQGNRFTTTRYLRYTHEEYKDCHEKLLFTFTWPYFDPLSGRWPWPGHALLLCTGLPRALLDLKKLFASFLLPLHTLPSHQHLNIPSAPYHNTLHEHSALYNHCVARLAAWLPIVASAQLRVTSQPVAPPTAVTIPRQQP</sequence>
<dbReference type="Proteomes" id="UP000799441">
    <property type="component" value="Unassembled WGS sequence"/>
</dbReference>
<keyword evidence="2" id="KW-1185">Reference proteome</keyword>
<reference evidence="1" key="1">
    <citation type="journal article" date="2020" name="Stud. Mycol.">
        <title>101 Dothideomycetes genomes: a test case for predicting lifestyles and emergence of pathogens.</title>
        <authorList>
            <person name="Haridas S."/>
            <person name="Albert R."/>
            <person name="Binder M."/>
            <person name="Bloem J."/>
            <person name="Labutti K."/>
            <person name="Salamov A."/>
            <person name="Andreopoulos B."/>
            <person name="Baker S."/>
            <person name="Barry K."/>
            <person name="Bills G."/>
            <person name="Bluhm B."/>
            <person name="Cannon C."/>
            <person name="Castanera R."/>
            <person name="Culley D."/>
            <person name="Daum C."/>
            <person name="Ezra D."/>
            <person name="Gonzalez J."/>
            <person name="Henrissat B."/>
            <person name="Kuo A."/>
            <person name="Liang C."/>
            <person name="Lipzen A."/>
            <person name="Lutzoni F."/>
            <person name="Magnuson J."/>
            <person name="Mondo S."/>
            <person name="Nolan M."/>
            <person name="Ohm R."/>
            <person name="Pangilinan J."/>
            <person name="Park H.-J."/>
            <person name="Ramirez L."/>
            <person name="Alfaro M."/>
            <person name="Sun H."/>
            <person name="Tritt A."/>
            <person name="Yoshinaga Y."/>
            <person name="Zwiers L.-H."/>
            <person name="Turgeon B."/>
            <person name="Goodwin S."/>
            <person name="Spatafora J."/>
            <person name="Crous P."/>
            <person name="Grigoriev I."/>
        </authorList>
    </citation>
    <scope>NUCLEOTIDE SEQUENCE</scope>
    <source>
        <strain evidence="1">CBS 116435</strain>
    </source>
</reference>
<accession>A0A9P4QE09</accession>
<organism evidence="1 2">
    <name type="scientific">Polychaeton citri CBS 116435</name>
    <dbReference type="NCBI Taxonomy" id="1314669"/>
    <lineage>
        <taxon>Eukaryota</taxon>
        <taxon>Fungi</taxon>
        <taxon>Dikarya</taxon>
        <taxon>Ascomycota</taxon>
        <taxon>Pezizomycotina</taxon>
        <taxon>Dothideomycetes</taxon>
        <taxon>Dothideomycetidae</taxon>
        <taxon>Capnodiales</taxon>
        <taxon>Capnodiaceae</taxon>
        <taxon>Polychaeton</taxon>
    </lineage>
</organism>
<dbReference type="AlphaFoldDB" id="A0A9P4QE09"/>